<proteinExistence type="predicted"/>
<comment type="caution">
    <text evidence="1">The sequence shown here is derived from an EMBL/GenBank/DDBJ whole genome shotgun (WGS) entry which is preliminary data.</text>
</comment>
<dbReference type="EMBL" id="JAYMYR010000005">
    <property type="protein sequence ID" value="KAK7364134.1"/>
    <property type="molecule type" value="Genomic_DNA"/>
</dbReference>
<evidence type="ECO:0000313" key="2">
    <source>
        <dbReference type="Proteomes" id="UP001374584"/>
    </source>
</evidence>
<reference evidence="1 2" key="1">
    <citation type="submission" date="2024-01" db="EMBL/GenBank/DDBJ databases">
        <title>The genomes of 5 underutilized Papilionoideae crops provide insights into root nodulation and disease resistanc.</title>
        <authorList>
            <person name="Jiang F."/>
        </authorList>
    </citation>
    <scope>NUCLEOTIDE SEQUENCE [LARGE SCALE GENOMIC DNA]</scope>
    <source>
        <strain evidence="1">JINMINGXINNONG_FW02</strain>
        <tissue evidence="1">Leaves</tissue>
    </source>
</reference>
<dbReference type="AlphaFoldDB" id="A0AAN9N5L8"/>
<sequence>MHITVAHIVLQCTVYYSILAMRTHPFSNVIYLFPPLSSAGFINVAFDPTHLMLFSAENVLVISCTFNNLFGLYSHEKIVSTATHGHALI</sequence>
<accession>A0AAN9N5L8</accession>
<name>A0AAN9N5L8_PHACN</name>
<dbReference type="Proteomes" id="UP001374584">
    <property type="component" value="Unassembled WGS sequence"/>
</dbReference>
<protein>
    <submittedName>
        <fullName evidence="1">Uncharacterized protein</fullName>
    </submittedName>
</protein>
<evidence type="ECO:0000313" key="1">
    <source>
        <dbReference type="EMBL" id="KAK7364134.1"/>
    </source>
</evidence>
<organism evidence="1 2">
    <name type="scientific">Phaseolus coccineus</name>
    <name type="common">Scarlet runner bean</name>
    <name type="synonym">Phaseolus multiflorus</name>
    <dbReference type="NCBI Taxonomy" id="3886"/>
    <lineage>
        <taxon>Eukaryota</taxon>
        <taxon>Viridiplantae</taxon>
        <taxon>Streptophyta</taxon>
        <taxon>Embryophyta</taxon>
        <taxon>Tracheophyta</taxon>
        <taxon>Spermatophyta</taxon>
        <taxon>Magnoliopsida</taxon>
        <taxon>eudicotyledons</taxon>
        <taxon>Gunneridae</taxon>
        <taxon>Pentapetalae</taxon>
        <taxon>rosids</taxon>
        <taxon>fabids</taxon>
        <taxon>Fabales</taxon>
        <taxon>Fabaceae</taxon>
        <taxon>Papilionoideae</taxon>
        <taxon>50 kb inversion clade</taxon>
        <taxon>NPAAA clade</taxon>
        <taxon>indigoferoid/millettioid clade</taxon>
        <taxon>Phaseoleae</taxon>
        <taxon>Phaseolus</taxon>
    </lineage>
</organism>
<keyword evidence="2" id="KW-1185">Reference proteome</keyword>
<gene>
    <name evidence="1" type="ORF">VNO80_12556</name>
</gene>